<keyword evidence="2" id="KW-1185">Reference proteome</keyword>
<dbReference type="RefSeq" id="WP_319614680.1">
    <property type="nucleotide sequence ID" value="NZ_JAWXYB010000018.1"/>
</dbReference>
<dbReference type="EMBL" id="JAWXYB010000018">
    <property type="protein sequence ID" value="MDX5931792.1"/>
    <property type="molecule type" value="Genomic_DNA"/>
</dbReference>
<gene>
    <name evidence="1" type="ORF">SIL87_13570</name>
</gene>
<evidence type="ECO:0000313" key="1">
    <source>
        <dbReference type="EMBL" id="MDX5931792.1"/>
    </source>
</evidence>
<dbReference type="AlphaFoldDB" id="A0AAW9DTZ9"/>
<accession>A0AAW9DTZ9</accession>
<dbReference type="Proteomes" id="UP001279553">
    <property type="component" value="Unassembled WGS sequence"/>
</dbReference>
<comment type="caution">
    <text evidence="1">The sequence shown here is derived from an EMBL/GenBank/DDBJ whole genome shotgun (WGS) entry which is preliminary data.</text>
</comment>
<organism evidence="1 2">
    <name type="scientific">Acidiphilium acidophilum</name>
    <name type="common">Thiobacillus acidophilus</name>
    <dbReference type="NCBI Taxonomy" id="76588"/>
    <lineage>
        <taxon>Bacteria</taxon>
        <taxon>Pseudomonadati</taxon>
        <taxon>Pseudomonadota</taxon>
        <taxon>Alphaproteobacteria</taxon>
        <taxon>Acetobacterales</taxon>
        <taxon>Acidocellaceae</taxon>
        <taxon>Acidiphilium</taxon>
    </lineage>
</organism>
<proteinExistence type="predicted"/>
<evidence type="ECO:0000313" key="2">
    <source>
        <dbReference type="Proteomes" id="UP001279553"/>
    </source>
</evidence>
<reference evidence="1 2" key="1">
    <citation type="submission" date="2023-11" db="EMBL/GenBank/DDBJ databases">
        <title>MicrobeMod: A computational toolkit for identifying prokaryotic methylation and restriction-modification with nanopore sequencing.</title>
        <authorList>
            <person name="Crits-Christoph A."/>
            <person name="Kang S.C."/>
            <person name="Lee H."/>
            <person name="Ostrov N."/>
        </authorList>
    </citation>
    <scope>NUCLEOTIDE SEQUENCE [LARGE SCALE GENOMIC DNA]</scope>
    <source>
        <strain evidence="1 2">DSMZ 700</strain>
    </source>
</reference>
<protein>
    <submittedName>
        <fullName evidence="1">Uncharacterized protein</fullName>
    </submittedName>
</protein>
<name>A0AAW9DTZ9_ACIAO</name>
<sequence length="314" mass="31037">MIRPTLASLVVRALLWAGGLGTLGLPGQTAWAGQTAPVAVIGSGPAREGGVRTATLPLIRCQPHRSADGVVTDPAGLLTLRADLIAAGIRAHLAAATLARTRQLYGAGRNVSAASLQQAEAAEALAAARSRALTAQAIAEFGPALAALIARPTGPVADIASGSAALVAVALAGSPAPRATARDAAGASVTLALIGAMAHAPAGRIGAGFYYRAPLLPAGEPLALDLDRGGSHRGYVIPASAVIYRQGHRAIFIETAPHHFTLITLGDAGAASGLSGGEFVRRAALPPHPVVAIAGAGLLLSIVAGHHGAAGGGS</sequence>